<dbReference type="Pfam" id="PF00550">
    <property type="entry name" value="PP-binding"/>
    <property type="match status" value="1"/>
</dbReference>
<proteinExistence type="predicted"/>
<keyword evidence="2" id="KW-0597">Phosphoprotein</keyword>
<reference evidence="4 5" key="2">
    <citation type="submission" date="2019-09" db="EMBL/GenBank/DDBJ databases">
        <authorList>
            <person name="Jin C."/>
        </authorList>
    </citation>
    <scope>NUCLEOTIDE SEQUENCE [LARGE SCALE GENOMIC DNA]</scope>
    <source>
        <strain evidence="4 5">AN110305</strain>
    </source>
</reference>
<dbReference type="OrthoDB" id="9023404at2"/>
<dbReference type="InterPro" id="IPR020806">
    <property type="entry name" value="PKS_PP-bd"/>
</dbReference>
<keyword evidence="1" id="KW-0596">Phosphopantetheine</keyword>
<feature type="domain" description="Carrier" evidence="3">
    <location>
        <begin position="7"/>
        <end position="84"/>
    </location>
</feature>
<dbReference type="SUPFAM" id="SSF47336">
    <property type="entry name" value="ACP-like"/>
    <property type="match status" value="1"/>
</dbReference>
<name>A0A5B2WJ65_9PSEU</name>
<dbReference type="AlphaFoldDB" id="A0A5B2WJ65"/>
<dbReference type="SMART" id="SM01294">
    <property type="entry name" value="PKS_PP_betabranch"/>
    <property type="match status" value="1"/>
</dbReference>
<evidence type="ECO:0000259" key="3">
    <source>
        <dbReference type="PROSITE" id="PS50075"/>
    </source>
</evidence>
<evidence type="ECO:0000256" key="1">
    <source>
        <dbReference type="ARBA" id="ARBA00022450"/>
    </source>
</evidence>
<dbReference type="Gene3D" id="1.10.1200.10">
    <property type="entry name" value="ACP-like"/>
    <property type="match status" value="1"/>
</dbReference>
<dbReference type="RefSeq" id="WP_149854890.1">
    <property type="nucleotide sequence ID" value="NZ_VUOB01000091.1"/>
</dbReference>
<dbReference type="PROSITE" id="PS50075">
    <property type="entry name" value="CARRIER"/>
    <property type="match status" value="1"/>
</dbReference>
<accession>A0A5B2WJ65</accession>
<dbReference type="SMART" id="SM00823">
    <property type="entry name" value="PKS_PP"/>
    <property type="match status" value="1"/>
</dbReference>
<reference evidence="4 5" key="1">
    <citation type="submission" date="2019-09" db="EMBL/GenBank/DDBJ databases">
        <title>Goodfellowia gen. nov., a new genus of the Pseudonocardineae related to Actinoalloteichus, containing Goodfellowia coeruleoviolacea gen. nov., comb. nov. gen. nov., comb. nov.</title>
        <authorList>
            <person name="Labeda D."/>
        </authorList>
    </citation>
    <scope>NUCLEOTIDE SEQUENCE [LARGE SCALE GENOMIC DNA]</scope>
    <source>
        <strain evidence="4 5">AN110305</strain>
    </source>
</reference>
<keyword evidence="5" id="KW-1185">Reference proteome</keyword>
<comment type="caution">
    <text evidence="4">The sequence shown here is derived from an EMBL/GenBank/DDBJ whole genome shotgun (WGS) entry which is preliminary data.</text>
</comment>
<dbReference type="InterPro" id="IPR036736">
    <property type="entry name" value="ACP-like_sf"/>
</dbReference>
<gene>
    <name evidence="4" type="ORF">F0L68_38645</name>
</gene>
<protein>
    <submittedName>
        <fullName evidence="4">Acyl carrier protein</fullName>
    </submittedName>
</protein>
<dbReference type="Proteomes" id="UP000323454">
    <property type="component" value="Unassembled WGS sequence"/>
</dbReference>
<evidence type="ECO:0000313" key="4">
    <source>
        <dbReference type="EMBL" id="KAA2250732.1"/>
    </source>
</evidence>
<evidence type="ECO:0000313" key="5">
    <source>
        <dbReference type="Proteomes" id="UP000323454"/>
    </source>
</evidence>
<sequence length="86" mass="9475">MRGDMTMTSDEVRAWLIDRVAYHLDRDPARIRPDVPLADYGLDSVYAMGVSGDIEDEFGIAVEAADLWERPTIDALAAHLVDQVGG</sequence>
<evidence type="ECO:0000256" key="2">
    <source>
        <dbReference type="ARBA" id="ARBA00022553"/>
    </source>
</evidence>
<dbReference type="GO" id="GO:0031177">
    <property type="term" value="F:phosphopantetheine binding"/>
    <property type="evidence" value="ECO:0007669"/>
    <property type="project" value="InterPro"/>
</dbReference>
<dbReference type="EMBL" id="VUOB01000091">
    <property type="protein sequence ID" value="KAA2250732.1"/>
    <property type="molecule type" value="Genomic_DNA"/>
</dbReference>
<organism evidence="4 5">
    <name type="scientific">Solihabitans fulvus</name>
    <dbReference type="NCBI Taxonomy" id="1892852"/>
    <lineage>
        <taxon>Bacteria</taxon>
        <taxon>Bacillati</taxon>
        <taxon>Actinomycetota</taxon>
        <taxon>Actinomycetes</taxon>
        <taxon>Pseudonocardiales</taxon>
        <taxon>Pseudonocardiaceae</taxon>
        <taxon>Solihabitans</taxon>
    </lineage>
</organism>
<dbReference type="InterPro" id="IPR009081">
    <property type="entry name" value="PP-bd_ACP"/>
</dbReference>